<evidence type="ECO:0000259" key="3">
    <source>
        <dbReference type="Pfam" id="PF16493"/>
    </source>
</evidence>
<reference evidence="4" key="1">
    <citation type="submission" date="2022-01" db="EMBL/GenBank/DDBJ databases">
        <title>Genome Sequence Resource for Two Populations of Ditylenchus destructor, the Migratory Endoparasitic Phytonematode.</title>
        <authorList>
            <person name="Zhang H."/>
            <person name="Lin R."/>
            <person name="Xie B."/>
        </authorList>
    </citation>
    <scope>NUCLEOTIDE SEQUENCE</scope>
    <source>
        <strain evidence="4">BazhouSP</strain>
    </source>
</reference>
<dbReference type="Pfam" id="PF16493">
    <property type="entry name" value="Meis_PKNOX_N"/>
    <property type="match status" value="1"/>
</dbReference>
<dbReference type="EMBL" id="JAKKPZ010000002">
    <property type="protein sequence ID" value="KAI1725763.1"/>
    <property type="molecule type" value="Genomic_DNA"/>
</dbReference>
<dbReference type="Proteomes" id="UP001201812">
    <property type="component" value="Unassembled WGS sequence"/>
</dbReference>
<feature type="region of interest" description="Disordered" evidence="2">
    <location>
        <begin position="87"/>
        <end position="114"/>
    </location>
</feature>
<accession>A0AAD4RC91</accession>
<sequence>MPEMLLMGKLLQTLKETHKTDSFRTQNQELDEIMQNAILNLKIQLLELQKLWELCEKFTNNYTKFLKRAVPSQRCSLVSNEESLSATSSSSSLSLSPSTLSTEEEEEQKQGASNILTSQSLVSDCHATDNPSEDEKAISGHIHHISSAPMPYSDLGGTMNQFHLLNRWGCARTALLAAQSLTDSNTGTFNARFMLSPFGGVLRSTPEIFQPPKPDTPLCNTGSYQLPLTEMTNDKGMQN</sequence>
<keyword evidence="1" id="KW-0539">Nucleus</keyword>
<evidence type="ECO:0000313" key="5">
    <source>
        <dbReference type="Proteomes" id="UP001201812"/>
    </source>
</evidence>
<dbReference type="InterPro" id="IPR032453">
    <property type="entry name" value="PKNOX/Meis_N"/>
</dbReference>
<gene>
    <name evidence="4" type="ORF">DdX_02441</name>
</gene>
<evidence type="ECO:0000313" key="4">
    <source>
        <dbReference type="EMBL" id="KAI1725763.1"/>
    </source>
</evidence>
<feature type="compositionally biased region" description="Low complexity" evidence="2">
    <location>
        <begin position="87"/>
        <end position="101"/>
    </location>
</feature>
<protein>
    <recommendedName>
        <fullName evidence="3">MEIS N-terminal domain-containing protein</fullName>
    </recommendedName>
</protein>
<keyword evidence="5" id="KW-1185">Reference proteome</keyword>
<dbReference type="AlphaFoldDB" id="A0AAD4RC91"/>
<proteinExistence type="predicted"/>
<name>A0AAD4RC91_9BILA</name>
<comment type="caution">
    <text evidence="4">The sequence shown here is derived from an EMBL/GenBank/DDBJ whole genome shotgun (WGS) entry which is preliminary data.</text>
</comment>
<evidence type="ECO:0000256" key="1">
    <source>
        <dbReference type="ARBA" id="ARBA00023242"/>
    </source>
</evidence>
<feature type="domain" description="MEIS N-terminal" evidence="3">
    <location>
        <begin position="13"/>
        <end position="72"/>
    </location>
</feature>
<organism evidence="4 5">
    <name type="scientific">Ditylenchus destructor</name>
    <dbReference type="NCBI Taxonomy" id="166010"/>
    <lineage>
        <taxon>Eukaryota</taxon>
        <taxon>Metazoa</taxon>
        <taxon>Ecdysozoa</taxon>
        <taxon>Nematoda</taxon>
        <taxon>Chromadorea</taxon>
        <taxon>Rhabditida</taxon>
        <taxon>Tylenchina</taxon>
        <taxon>Tylenchomorpha</taxon>
        <taxon>Sphaerularioidea</taxon>
        <taxon>Anguinidae</taxon>
        <taxon>Anguininae</taxon>
        <taxon>Ditylenchus</taxon>
    </lineage>
</organism>
<evidence type="ECO:0000256" key="2">
    <source>
        <dbReference type="SAM" id="MobiDB-lite"/>
    </source>
</evidence>